<dbReference type="OrthoDB" id="52928at2"/>
<dbReference type="SUPFAM" id="SSF53098">
    <property type="entry name" value="Ribonuclease H-like"/>
    <property type="match status" value="1"/>
</dbReference>
<proteinExistence type="predicted"/>
<dbReference type="InterPro" id="IPR012337">
    <property type="entry name" value="RNaseH-like_sf"/>
</dbReference>
<dbReference type="GO" id="GO:0015074">
    <property type="term" value="P:DNA integration"/>
    <property type="evidence" value="ECO:0007669"/>
    <property type="project" value="InterPro"/>
</dbReference>
<reference evidence="4" key="2">
    <citation type="submission" date="2016-10" db="EMBL/GenBank/DDBJ databases">
        <authorList>
            <person name="Varghese N."/>
            <person name="Submissions S."/>
        </authorList>
    </citation>
    <scope>NUCLEOTIDE SEQUENCE [LARGE SCALE GENOMIC DNA]</scope>
    <source>
        <strain evidence="4">DSM 45843</strain>
    </source>
</reference>
<feature type="non-terminal residue" evidence="2">
    <location>
        <position position="1"/>
    </location>
</feature>
<reference evidence="2" key="1">
    <citation type="submission" date="2016-10" db="EMBL/GenBank/DDBJ databases">
        <authorList>
            <person name="de Groot N.N."/>
        </authorList>
    </citation>
    <scope>NUCLEOTIDE SEQUENCE [LARGE SCALE GENOMIC DNA]</scope>
    <source>
        <strain evidence="2">DSM 45843</strain>
    </source>
</reference>
<dbReference type="InterPro" id="IPR036397">
    <property type="entry name" value="RNaseH_sf"/>
</dbReference>
<dbReference type="PANTHER" id="PTHR35004">
    <property type="entry name" value="TRANSPOSASE RV3428C-RELATED"/>
    <property type="match status" value="1"/>
</dbReference>
<dbReference type="Gene3D" id="3.30.420.10">
    <property type="entry name" value="Ribonuclease H-like superfamily/Ribonuclease H"/>
    <property type="match status" value="1"/>
</dbReference>
<dbReference type="InterPro" id="IPR001584">
    <property type="entry name" value="Integrase_cat-core"/>
</dbReference>
<keyword evidence="4" id="KW-1185">Reference proteome</keyword>
<sequence>SVAWFAARGVTVQRVLSDNGSAYRSFAWRDACAGLGIVHKRTRPYRPQTNGKIERFHRTMAEGWAYARFYDSEQQRRDALPGWLHFYNHHRPHSATGALPPITRLDNLPGHHS</sequence>
<dbReference type="Pfam" id="PF13683">
    <property type="entry name" value="rve_3"/>
    <property type="match status" value="1"/>
</dbReference>
<dbReference type="Proteomes" id="UP000199088">
    <property type="component" value="Unassembled WGS sequence"/>
</dbReference>
<accession>A0A1H0QT56</accession>
<dbReference type="PROSITE" id="PS50994">
    <property type="entry name" value="INTEGRASE"/>
    <property type="match status" value="1"/>
</dbReference>
<evidence type="ECO:0000259" key="1">
    <source>
        <dbReference type="PROSITE" id="PS50994"/>
    </source>
</evidence>
<dbReference type="RefSeq" id="WP_131801769.1">
    <property type="nucleotide sequence ID" value="NZ_FNIR01000011.1"/>
</dbReference>
<dbReference type="GO" id="GO:0003676">
    <property type="term" value="F:nucleic acid binding"/>
    <property type="evidence" value="ECO:0007669"/>
    <property type="project" value="InterPro"/>
</dbReference>
<dbReference type="EMBL" id="FNIR01000011">
    <property type="protein sequence ID" value="SDP20553.1"/>
    <property type="molecule type" value="Genomic_DNA"/>
</dbReference>
<evidence type="ECO:0000313" key="4">
    <source>
        <dbReference type="Proteomes" id="UP000199088"/>
    </source>
</evidence>
<evidence type="ECO:0000313" key="3">
    <source>
        <dbReference type="EMBL" id="SDP28793.1"/>
    </source>
</evidence>
<protein>
    <submittedName>
        <fullName evidence="2">Integrase core domain-containing protein</fullName>
    </submittedName>
</protein>
<dbReference type="PANTHER" id="PTHR35004:SF6">
    <property type="entry name" value="TRANSPOSASE"/>
    <property type="match status" value="1"/>
</dbReference>
<name>A0A1H0QT56_9ACTN</name>
<dbReference type="STRING" id="1052260.SAMN05660199_03347"/>
<evidence type="ECO:0000313" key="2">
    <source>
        <dbReference type="EMBL" id="SDP20553.1"/>
    </source>
</evidence>
<dbReference type="EMBL" id="FNIR01000011">
    <property type="protein sequence ID" value="SDP28793.1"/>
    <property type="molecule type" value="Genomic_DNA"/>
</dbReference>
<dbReference type="AlphaFoldDB" id="A0A1H0QT56"/>
<feature type="domain" description="Integrase catalytic" evidence="1">
    <location>
        <begin position="1"/>
        <end position="108"/>
    </location>
</feature>
<gene>
    <name evidence="2" type="ORF">SAMN05660199_03347</name>
    <name evidence="3" type="ORF">SAMN05660199_03586</name>
</gene>
<organism evidence="2 4">
    <name type="scientific">Klenkia soli</name>
    <dbReference type="NCBI Taxonomy" id="1052260"/>
    <lineage>
        <taxon>Bacteria</taxon>
        <taxon>Bacillati</taxon>
        <taxon>Actinomycetota</taxon>
        <taxon>Actinomycetes</taxon>
        <taxon>Geodermatophilales</taxon>
        <taxon>Geodermatophilaceae</taxon>
        <taxon>Klenkia</taxon>
    </lineage>
</organism>